<keyword evidence="8" id="KW-0808">Transferase</keyword>
<evidence type="ECO:0000313" key="9">
    <source>
        <dbReference type="Proteomes" id="UP000515369"/>
    </source>
</evidence>
<keyword evidence="9" id="KW-1185">Reference proteome</keyword>
<feature type="coiled-coil region" evidence="4">
    <location>
        <begin position="347"/>
        <end position="378"/>
    </location>
</feature>
<dbReference type="KEGG" id="sfol:H3H32_09850"/>
<dbReference type="InterPro" id="IPR036890">
    <property type="entry name" value="HATPase_C_sf"/>
</dbReference>
<dbReference type="Gene3D" id="1.10.287.130">
    <property type="match status" value="1"/>
</dbReference>
<keyword evidence="8" id="KW-0418">Kinase</keyword>
<dbReference type="CDD" id="cd00082">
    <property type="entry name" value="HisKA"/>
    <property type="match status" value="1"/>
</dbReference>
<evidence type="ECO:0000256" key="5">
    <source>
        <dbReference type="SAM" id="MobiDB-lite"/>
    </source>
</evidence>
<dbReference type="PROSITE" id="PS50109">
    <property type="entry name" value="HIS_KIN"/>
    <property type="match status" value="1"/>
</dbReference>
<protein>
    <recommendedName>
        <fullName evidence="2">histidine kinase</fullName>
        <ecNumber evidence="2">2.7.13.3</ecNumber>
    </recommendedName>
</protein>
<dbReference type="Proteomes" id="UP000515369">
    <property type="component" value="Chromosome"/>
</dbReference>
<dbReference type="EC" id="2.7.13.3" evidence="2"/>
<feature type="compositionally biased region" description="Basic and acidic residues" evidence="5">
    <location>
        <begin position="178"/>
        <end position="187"/>
    </location>
</feature>
<dbReference type="SMART" id="SM00387">
    <property type="entry name" value="HATPase_c"/>
    <property type="match status" value="1"/>
</dbReference>
<evidence type="ECO:0000256" key="2">
    <source>
        <dbReference type="ARBA" id="ARBA00012438"/>
    </source>
</evidence>
<dbReference type="RefSeq" id="WP_182462509.1">
    <property type="nucleotide sequence ID" value="NZ_CP059732.1"/>
</dbReference>
<keyword evidence="4" id="KW-0175">Coiled coil</keyword>
<evidence type="ECO:0000256" key="3">
    <source>
        <dbReference type="ARBA" id="ARBA00022553"/>
    </source>
</evidence>
<evidence type="ECO:0000256" key="4">
    <source>
        <dbReference type="SAM" id="Coils"/>
    </source>
</evidence>
<dbReference type="AlphaFoldDB" id="A0A7G5H219"/>
<gene>
    <name evidence="8" type="ORF">H3H32_09850</name>
</gene>
<feature type="coiled-coil region" evidence="4">
    <location>
        <begin position="89"/>
        <end position="119"/>
    </location>
</feature>
<feature type="region of interest" description="Disordered" evidence="5">
    <location>
        <begin position="168"/>
        <end position="192"/>
    </location>
</feature>
<name>A0A7G5H219_9BACT</name>
<dbReference type="SUPFAM" id="SSF47384">
    <property type="entry name" value="Homodimeric domain of signal transducing histidine kinase"/>
    <property type="match status" value="1"/>
</dbReference>
<dbReference type="EMBL" id="CP059732">
    <property type="protein sequence ID" value="QMW05161.1"/>
    <property type="molecule type" value="Genomic_DNA"/>
</dbReference>
<dbReference type="SMART" id="SM00388">
    <property type="entry name" value="HisKA"/>
    <property type="match status" value="1"/>
</dbReference>
<dbReference type="PANTHER" id="PTHR43065:SF42">
    <property type="entry name" value="TWO-COMPONENT SENSOR PPRA"/>
    <property type="match status" value="1"/>
</dbReference>
<keyword evidence="6" id="KW-1133">Transmembrane helix</keyword>
<dbReference type="GO" id="GO:0000155">
    <property type="term" value="F:phosphorelay sensor kinase activity"/>
    <property type="evidence" value="ECO:0007669"/>
    <property type="project" value="InterPro"/>
</dbReference>
<dbReference type="PRINTS" id="PR00344">
    <property type="entry name" value="BCTRLSENSOR"/>
</dbReference>
<dbReference type="Pfam" id="PF02518">
    <property type="entry name" value="HATPase_c"/>
    <property type="match status" value="1"/>
</dbReference>
<keyword evidence="3" id="KW-0597">Phosphoprotein</keyword>
<keyword evidence="6" id="KW-0812">Transmembrane</keyword>
<keyword evidence="6" id="KW-0472">Membrane</keyword>
<reference evidence="8 9" key="1">
    <citation type="submission" date="2020-07" db="EMBL/GenBank/DDBJ databases">
        <title>Spirosoma foliorum sp. nov., isolated from the leaves on the Nejang mountain Korea, Republic of.</title>
        <authorList>
            <person name="Ho H."/>
            <person name="Lee Y.-J."/>
            <person name="Nurcahyanto D.-A."/>
            <person name="Kim S.-G."/>
        </authorList>
    </citation>
    <scope>NUCLEOTIDE SEQUENCE [LARGE SCALE GENOMIC DNA]</scope>
    <source>
        <strain evidence="8 9">PL0136</strain>
    </source>
</reference>
<accession>A0A7G5H219</accession>
<evidence type="ECO:0000313" key="8">
    <source>
        <dbReference type="EMBL" id="QMW05161.1"/>
    </source>
</evidence>
<evidence type="ECO:0000259" key="7">
    <source>
        <dbReference type="PROSITE" id="PS50109"/>
    </source>
</evidence>
<dbReference type="InterPro" id="IPR036097">
    <property type="entry name" value="HisK_dim/P_sf"/>
</dbReference>
<dbReference type="InterPro" id="IPR003661">
    <property type="entry name" value="HisK_dim/P_dom"/>
</dbReference>
<dbReference type="Gene3D" id="3.30.565.10">
    <property type="entry name" value="Histidine kinase-like ATPase, C-terminal domain"/>
    <property type="match status" value="1"/>
</dbReference>
<evidence type="ECO:0000256" key="6">
    <source>
        <dbReference type="SAM" id="Phobius"/>
    </source>
</evidence>
<dbReference type="InterPro" id="IPR003594">
    <property type="entry name" value="HATPase_dom"/>
</dbReference>
<dbReference type="InterPro" id="IPR005467">
    <property type="entry name" value="His_kinase_dom"/>
</dbReference>
<evidence type="ECO:0000256" key="1">
    <source>
        <dbReference type="ARBA" id="ARBA00000085"/>
    </source>
</evidence>
<feature type="transmembrane region" description="Helical" evidence="6">
    <location>
        <begin position="326"/>
        <end position="344"/>
    </location>
</feature>
<proteinExistence type="predicted"/>
<comment type="catalytic activity">
    <reaction evidence="1">
        <text>ATP + protein L-histidine = ADP + protein N-phospho-L-histidine.</text>
        <dbReference type="EC" id="2.7.13.3"/>
    </reaction>
</comment>
<dbReference type="PANTHER" id="PTHR43065">
    <property type="entry name" value="SENSOR HISTIDINE KINASE"/>
    <property type="match status" value="1"/>
</dbReference>
<sequence>MKQPSISHIIVQVTLFLTVSILPLQAQVIHLDSLTIDLSQSSRSDIGRLKSALSQPIYSAQTADSLLTRTRQLAYLPGQVIALCQLAGIRLQQQQNQQATALLQEASQLAEQIRDLRESVWAMNQVSRIQRMSSRVAPVFSASFANVLESLGVAMKISSSMMAKNKSRSFSTEMNAQVDKRQSDRRSIPSNPFDYITPPIPGADYNPLQGHHFHFKPDIVDRLLDTLIRFDKSSPRVVIKLSEQRKRRDSSQAMSKAYAKEGDYAKAYQYFLQYSAYKDSLTAETTTRRLASLRYKQNLLKKEAQIKLLTKDRQLREQESNRQKQFVLVLVGVITLLIGFSLILTRNNRAKQLANKQLNEQKEALQQALVELKTTQAQLIQSEKMASLGELTAGIAHEIQNPLNFVTNFSEVSTELVDELKEGPFQNLPDSEKEYADEILGDLTLNLQKITHHGNRASSIVKGMLEHSRTSTGERAPTDLNDLCDEYMRLSYHGLRAKDKTFNAELKTDFDPLVDKIDVIPQDLGRVLLNLLNNAFYAVSEKKKQQPNHYQPSVSISTKRLENQVEIRIVDNGTGIPEAVKDKIFQPFFTTKPSGSGTGLGLSLSYDIITKGHNGSLQVQSQADVGTEFIISLPSDKKSVPFSSAKPS</sequence>
<dbReference type="InterPro" id="IPR004358">
    <property type="entry name" value="Sig_transdc_His_kin-like_C"/>
</dbReference>
<organism evidence="8 9">
    <name type="scientific">Spirosoma foliorum</name>
    <dbReference type="NCBI Taxonomy" id="2710596"/>
    <lineage>
        <taxon>Bacteria</taxon>
        <taxon>Pseudomonadati</taxon>
        <taxon>Bacteroidota</taxon>
        <taxon>Cytophagia</taxon>
        <taxon>Cytophagales</taxon>
        <taxon>Cytophagaceae</taxon>
        <taxon>Spirosoma</taxon>
    </lineage>
</organism>
<feature type="domain" description="Histidine kinase" evidence="7">
    <location>
        <begin position="394"/>
        <end position="637"/>
    </location>
</feature>
<dbReference type="SUPFAM" id="SSF55874">
    <property type="entry name" value="ATPase domain of HSP90 chaperone/DNA topoisomerase II/histidine kinase"/>
    <property type="match status" value="1"/>
</dbReference>